<evidence type="ECO:0000313" key="2">
    <source>
        <dbReference type="EMBL" id="ACO61640.1"/>
    </source>
</evidence>
<feature type="compositionally biased region" description="Basic and acidic residues" evidence="1">
    <location>
        <begin position="225"/>
        <end position="268"/>
    </location>
</feature>
<dbReference type="Gene3D" id="1.10.10.10">
    <property type="entry name" value="Winged helix-like DNA-binding domain superfamily/Winged helix DNA-binding domain"/>
    <property type="match status" value="1"/>
</dbReference>
<dbReference type="OrthoDB" id="5954824at2759"/>
<reference evidence="2 3" key="1">
    <citation type="journal article" date="2009" name="Science">
        <title>Green evolution and dynamic adaptations revealed by genomes of the marine picoeukaryotes Micromonas.</title>
        <authorList>
            <person name="Worden A.Z."/>
            <person name="Lee J.H."/>
            <person name="Mock T."/>
            <person name="Rouze P."/>
            <person name="Simmons M.P."/>
            <person name="Aerts A.L."/>
            <person name="Allen A.E."/>
            <person name="Cuvelier M.L."/>
            <person name="Derelle E."/>
            <person name="Everett M.V."/>
            <person name="Foulon E."/>
            <person name="Grimwood J."/>
            <person name="Gundlach H."/>
            <person name="Henrissat B."/>
            <person name="Napoli C."/>
            <person name="McDonald S.M."/>
            <person name="Parker M.S."/>
            <person name="Rombauts S."/>
            <person name="Salamov A."/>
            <person name="Von Dassow P."/>
            <person name="Badger J.H."/>
            <person name="Coutinho P.M."/>
            <person name="Demir E."/>
            <person name="Dubchak I."/>
            <person name="Gentemann C."/>
            <person name="Eikrem W."/>
            <person name="Gready J.E."/>
            <person name="John U."/>
            <person name="Lanier W."/>
            <person name="Lindquist E.A."/>
            <person name="Lucas S."/>
            <person name="Mayer K.F."/>
            <person name="Moreau H."/>
            <person name="Not F."/>
            <person name="Otillar R."/>
            <person name="Panaud O."/>
            <person name="Pangilinan J."/>
            <person name="Paulsen I."/>
            <person name="Piegu B."/>
            <person name="Poliakov A."/>
            <person name="Robbens S."/>
            <person name="Schmutz J."/>
            <person name="Toulza E."/>
            <person name="Wyss T."/>
            <person name="Zelensky A."/>
            <person name="Zhou K."/>
            <person name="Armbrust E.V."/>
            <person name="Bhattacharya D."/>
            <person name="Goodenough U.W."/>
            <person name="Van de Peer Y."/>
            <person name="Grigoriev I.V."/>
        </authorList>
    </citation>
    <scope>NUCLEOTIDE SEQUENCE [LARGE SCALE GENOMIC DNA]</scope>
    <source>
        <strain evidence="3">RCC299 / NOUM17</strain>
    </source>
</reference>
<proteinExistence type="predicted"/>
<dbReference type="InterPro" id="IPR036390">
    <property type="entry name" value="WH_DNA-bd_sf"/>
</dbReference>
<dbReference type="EMBL" id="CP001324">
    <property type="protein sequence ID" value="ACO61640.1"/>
    <property type="molecule type" value="Genomic_DNA"/>
</dbReference>
<organism evidence="2 3">
    <name type="scientific">Micromonas commoda (strain RCC299 / NOUM17 / CCMP2709)</name>
    <name type="common">Picoplanktonic green alga</name>
    <dbReference type="NCBI Taxonomy" id="296587"/>
    <lineage>
        <taxon>Eukaryota</taxon>
        <taxon>Viridiplantae</taxon>
        <taxon>Chlorophyta</taxon>
        <taxon>Mamiellophyceae</taxon>
        <taxon>Mamiellales</taxon>
        <taxon>Mamiellaceae</taxon>
        <taxon>Micromonas</taxon>
    </lineage>
</organism>
<accession>C1E0Y9</accession>
<dbReference type="STRING" id="296587.C1E0Y9"/>
<dbReference type="eggNOG" id="ENOG502SXUN">
    <property type="taxonomic scope" value="Eukaryota"/>
</dbReference>
<gene>
    <name evidence="2" type="ORF">MICPUN_56685</name>
</gene>
<protein>
    <recommendedName>
        <fullName evidence="4">Fork-head domain-containing protein</fullName>
    </recommendedName>
</protein>
<dbReference type="KEGG" id="mis:MICPUN_56685"/>
<dbReference type="InterPro" id="IPR036388">
    <property type="entry name" value="WH-like_DNA-bd_sf"/>
</dbReference>
<evidence type="ECO:0008006" key="4">
    <source>
        <dbReference type="Google" id="ProtNLM"/>
    </source>
</evidence>
<sequence>MANAVLGEHVSEAEMPSKEGYVEAQAFASVHDLVHHAILSRPDHRAILKEIYATCEREGRIAYKHGKGSRLLTANEHWKSQIRHALYTSPRFRRVDDGEAWSVSNPEAKAPEPVTVRVYPGDDEAVAAQRSHEREEHKREKALAAAAALAAAVDLPHQLPHKASRAVSNSRKRRFSNASTTSDDVSDDSPHKRNRRARHHAQGRAPLAEVAELAQTGQPTNNPWRKRDDEGRLHRALRRARENDRGLPRLVSRDSSPEPDGEHEATRDDKPVIVMVGNKPVVPKGRDIAHNRRKPLEGHRAAMPSGAIPDAWNSVKCGAGASTGFIYHPSNEFITYHLGLSG</sequence>
<evidence type="ECO:0000256" key="1">
    <source>
        <dbReference type="SAM" id="MobiDB-lite"/>
    </source>
</evidence>
<feature type="compositionally biased region" description="Basic residues" evidence="1">
    <location>
        <begin position="160"/>
        <end position="175"/>
    </location>
</feature>
<dbReference type="GeneID" id="8241573"/>
<dbReference type="RefSeq" id="XP_002500382.1">
    <property type="nucleotide sequence ID" value="XM_002500336.1"/>
</dbReference>
<evidence type="ECO:0000313" key="3">
    <source>
        <dbReference type="Proteomes" id="UP000002009"/>
    </source>
</evidence>
<dbReference type="AlphaFoldDB" id="C1E0Y9"/>
<feature type="region of interest" description="Disordered" evidence="1">
    <location>
        <begin position="160"/>
        <end position="268"/>
    </location>
</feature>
<keyword evidence="3" id="KW-1185">Reference proteome</keyword>
<dbReference type="InParanoid" id="C1E0Y9"/>
<feature type="compositionally biased region" description="Basic residues" evidence="1">
    <location>
        <begin position="192"/>
        <end position="202"/>
    </location>
</feature>
<name>C1E0Y9_MICCC</name>
<dbReference type="Proteomes" id="UP000002009">
    <property type="component" value="Chromosome 3"/>
</dbReference>
<dbReference type="SUPFAM" id="SSF46785">
    <property type="entry name" value="Winged helix' DNA-binding domain"/>
    <property type="match status" value="1"/>
</dbReference>